<dbReference type="PANTHER" id="PTHR32361:SF26">
    <property type="entry name" value="FAD-BINDING 8 DOMAIN-CONTAINING PROTEIN-RELATED"/>
    <property type="match status" value="1"/>
</dbReference>
<evidence type="ECO:0000256" key="3">
    <source>
        <dbReference type="ARBA" id="ARBA00022448"/>
    </source>
</evidence>
<name>A0A8H4P7W5_9HYPO</name>
<evidence type="ECO:0000313" key="12">
    <source>
        <dbReference type="EMBL" id="KAF4462510.1"/>
    </source>
</evidence>
<keyword evidence="13" id="KW-1185">Reference proteome</keyword>
<protein>
    <recommendedName>
        <fullName evidence="2">ferric-chelate reductase (NADPH)</fullName>
        <ecNumber evidence="2">1.16.1.9</ecNumber>
    </recommendedName>
</protein>
<dbReference type="PROSITE" id="PS51384">
    <property type="entry name" value="FAD_FR"/>
    <property type="match status" value="1"/>
</dbReference>
<dbReference type="GO" id="GO:0052851">
    <property type="term" value="F:ferric-chelate reductase (NADPH) activity"/>
    <property type="evidence" value="ECO:0007669"/>
    <property type="project" value="UniProtKB-EC"/>
</dbReference>
<evidence type="ECO:0000256" key="2">
    <source>
        <dbReference type="ARBA" id="ARBA00012668"/>
    </source>
</evidence>
<keyword evidence="8 10" id="KW-0472">Membrane</keyword>
<dbReference type="InterPro" id="IPR051410">
    <property type="entry name" value="Ferric/Cupric_Reductase"/>
</dbReference>
<dbReference type="InterPro" id="IPR013130">
    <property type="entry name" value="Fe3_Rdtase_TM_dom"/>
</dbReference>
<dbReference type="GO" id="GO:0005886">
    <property type="term" value="C:plasma membrane"/>
    <property type="evidence" value="ECO:0007669"/>
    <property type="project" value="UniProtKB-SubCell"/>
</dbReference>
<keyword evidence="4" id="KW-1003">Cell membrane</keyword>
<reference evidence="12 13" key="1">
    <citation type="submission" date="2020-01" db="EMBL/GenBank/DDBJ databases">
        <title>Identification and distribution of gene clusters putatively required for synthesis of sphingolipid metabolism inhibitors in phylogenetically diverse species of the filamentous fungus Fusarium.</title>
        <authorList>
            <person name="Kim H.-S."/>
            <person name="Busman M."/>
            <person name="Brown D.W."/>
            <person name="Divon H."/>
            <person name="Uhlig S."/>
            <person name="Proctor R.H."/>
        </authorList>
    </citation>
    <scope>NUCLEOTIDE SEQUENCE [LARGE SCALE GENOMIC DNA]</scope>
    <source>
        <strain evidence="12 13">NRRL 20459</strain>
    </source>
</reference>
<dbReference type="InterPro" id="IPR017938">
    <property type="entry name" value="Riboflavin_synthase-like_b-brl"/>
</dbReference>
<keyword evidence="6 10" id="KW-1133">Transmembrane helix</keyword>
<evidence type="ECO:0000313" key="13">
    <source>
        <dbReference type="Proteomes" id="UP000554235"/>
    </source>
</evidence>
<evidence type="ECO:0000256" key="8">
    <source>
        <dbReference type="ARBA" id="ARBA00023136"/>
    </source>
</evidence>
<comment type="catalytic activity">
    <reaction evidence="9">
        <text>2 a Fe(II)-siderophore + NADP(+) + H(+) = 2 a Fe(III)-siderophore + NADPH</text>
        <dbReference type="Rhea" id="RHEA:28795"/>
        <dbReference type="Rhea" id="RHEA-COMP:11342"/>
        <dbReference type="Rhea" id="RHEA-COMP:11344"/>
        <dbReference type="ChEBI" id="CHEBI:15378"/>
        <dbReference type="ChEBI" id="CHEBI:29033"/>
        <dbReference type="ChEBI" id="CHEBI:29034"/>
        <dbReference type="ChEBI" id="CHEBI:57783"/>
        <dbReference type="ChEBI" id="CHEBI:58349"/>
        <dbReference type="EC" id="1.16.1.9"/>
    </reaction>
</comment>
<dbReference type="CDD" id="cd06186">
    <property type="entry name" value="NOX_Duox_like_FAD_NADP"/>
    <property type="match status" value="1"/>
</dbReference>
<dbReference type="GO" id="GO:0006879">
    <property type="term" value="P:intracellular iron ion homeostasis"/>
    <property type="evidence" value="ECO:0007669"/>
    <property type="project" value="TreeGrafter"/>
</dbReference>
<feature type="transmembrane region" description="Helical" evidence="10">
    <location>
        <begin position="6"/>
        <end position="27"/>
    </location>
</feature>
<sequence length="415" mass="46335">MDSTDLYGVCTGGIIALLILFSLCRSLILPASKLIRRFFLRQIYFSLLPRWLGGSFRLSRYSGLLIGLFINANICLLAIGVSEKSDFVRRLGRAALINLIPLCAGGRFNAVANILSVRPDSYLLIHKCIGIVFIVEVSLHVILSWTQNEINLDRGSDKAGLIAVCSVGALAITSVPALWRWMYECMSALHLAFAATGVASLRFHLRAGNTLHAPKIYLILAISAFVLIKTIGLLKILFTNISTKFISTACIQQIRHGVEVQVSMPRPLNFHAGQFVYLSIPRLAAFQSHPFQIAWEYLSESGCQVLVFVVQPRHGFTSSLRLATPMTDYVAFIEGPYGSPAVQHEYGTVLLFATGIGIAGQLPYMKEQLRLYREWRTKTRRYVLYWVNEWINEILSWNINYVTAISTPDAKGLES</sequence>
<dbReference type="InterPro" id="IPR017927">
    <property type="entry name" value="FAD-bd_FR_type"/>
</dbReference>
<evidence type="ECO:0000259" key="11">
    <source>
        <dbReference type="PROSITE" id="PS51384"/>
    </source>
</evidence>
<feature type="domain" description="FAD-binding FR-type" evidence="11">
    <location>
        <begin position="233"/>
        <end position="343"/>
    </location>
</feature>
<keyword evidence="7" id="KW-0406">Ion transport</keyword>
<comment type="caution">
    <text evidence="12">The sequence shown here is derived from an EMBL/GenBank/DDBJ whole genome shotgun (WGS) entry which is preliminary data.</text>
</comment>
<comment type="subcellular location">
    <subcellularLocation>
        <location evidence="1">Cell membrane</location>
        <topology evidence="1">Multi-pass membrane protein</topology>
    </subcellularLocation>
</comment>
<dbReference type="EC" id="1.16.1.9" evidence="2"/>
<feature type="transmembrane region" description="Helical" evidence="10">
    <location>
        <begin position="124"/>
        <end position="147"/>
    </location>
</feature>
<gene>
    <name evidence="12" type="ORF">FALBO_10679</name>
</gene>
<evidence type="ECO:0000256" key="1">
    <source>
        <dbReference type="ARBA" id="ARBA00004651"/>
    </source>
</evidence>
<proteinExistence type="predicted"/>
<evidence type="ECO:0000256" key="7">
    <source>
        <dbReference type="ARBA" id="ARBA00023065"/>
    </source>
</evidence>
<evidence type="ECO:0000256" key="10">
    <source>
        <dbReference type="SAM" id="Phobius"/>
    </source>
</evidence>
<dbReference type="SUPFAM" id="SSF52343">
    <property type="entry name" value="Ferredoxin reductase-like, C-terminal NADP-linked domain"/>
    <property type="match status" value="1"/>
</dbReference>
<evidence type="ECO:0000256" key="5">
    <source>
        <dbReference type="ARBA" id="ARBA00022692"/>
    </source>
</evidence>
<dbReference type="Proteomes" id="UP000554235">
    <property type="component" value="Unassembled WGS sequence"/>
</dbReference>
<feature type="transmembrane region" description="Helical" evidence="10">
    <location>
        <begin position="64"/>
        <end position="82"/>
    </location>
</feature>
<dbReference type="PANTHER" id="PTHR32361">
    <property type="entry name" value="FERRIC/CUPRIC REDUCTASE TRANSMEMBRANE COMPONENT"/>
    <property type="match status" value="1"/>
</dbReference>
<feature type="transmembrane region" description="Helical" evidence="10">
    <location>
        <begin position="217"/>
        <end position="238"/>
    </location>
</feature>
<dbReference type="InterPro" id="IPR039261">
    <property type="entry name" value="FNR_nucleotide-bd"/>
</dbReference>
<dbReference type="Gene3D" id="3.40.50.80">
    <property type="entry name" value="Nucleotide-binding domain of ferredoxin-NADP reductase (FNR) module"/>
    <property type="match status" value="1"/>
</dbReference>
<dbReference type="SUPFAM" id="SSF63380">
    <property type="entry name" value="Riboflavin synthase domain-like"/>
    <property type="match status" value="1"/>
</dbReference>
<feature type="transmembrane region" description="Helical" evidence="10">
    <location>
        <begin position="94"/>
        <end position="112"/>
    </location>
</feature>
<dbReference type="AlphaFoldDB" id="A0A8H4P7W5"/>
<feature type="transmembrane region" description="Helical" evidence="10">
    <location>
        <begin position="159"/>
        <end position="182"/>
    </location>
</feature>
<evidence type="ECO:0000256" key="9">
    <source>
        <dbReference type="ARBA" id="ARBA00048483"/>
    </source>
</evidence>
<dbReference type="GO" id="GO:0015677">
    <property type="term" value="P:copper ion import"/>
    <property type="evidence" value="ECO:0007669"/>
    <property type="project" value="TreeGrafter"/>
</dbReference>
<dbReference type="Pfam" id="PF01794">
    <property type="entry name" value="Ferric_reduct"/>
    <property type="match status" value="1"/>
</dbReference>
<dbReference type="OrthoDB" id="4494341at2759"/>
<evidence type="ECO:0000256" key="6">
    <source>
        <dbReference type="ARBA" id="ARBA00022989"/>
    </source>
</evidence>
<dbReference type="Pfam" id="PF08022">
    <property type="entry name" value="FAD_binding_8"/>
    <property type="match status" value="1"/>
</dbReference>
<dbReference type="EMBL" id="JAADYS010001522">
    <property type="protein sequence ID" value="KAF4462510.1"/>
    <property type="molecule type" value="Genomic_DNA"/>
</dbReference>
<evidence type="ECO:0000256" key="4">
    <source>
        <dbReference type="ARBA" id="ARBA00022475"/>
    </source>
</evidence>
<keyword evidence="5 10" id="KW-0812">Transmembrane</keyword>
<accession>A0A8H4P7W5</accession>
<organism evidence="12 13">
    <name type="scientific">Fusarium albosuccineum</name>
    <dbReference type="NCBI Taxonomy" id="1237068"/>
    <lineage>
        <taxon>Eukaryota</taxon>
        <taxon>Fungi</taxon>
        <taxon>Dikarya</taxon>
        <taxon>Ascomycota</taxon>
        <taxon>Pezizomycotina</taxon>
        <taxon>Sordariomycetes</taxon>
        <taxon>Hypocreomycetidae</taxon>
        <taxon>Hypocreales</taxon>
        <taxon>Nectriaceae</taxon>
        <taxon>Fusarium</taxon>
        <taxon>Fusarium decemcellulare species complex</taxon>
    </lineage>
</organism>
<dbReference type="GO" id="GO:0006826">
    <property type="term" value="P:iron ion transport"/>
    <property type="evidence" value="ECO:0007669"/>
    <property type="project" value="TreeGrafter"/>
</dbReference>
<keyword evidence="3" id="KW-0813">Transport</keyword>
<dbReference type="InterPro" id="IPR013112">
    <property type="entry name" value="FAD-bd_8"/>
</dbReference>